<keyword evidence="3" id="KW-1185">Reference proteome</keyword>
<feature type="compositionally biased region" description="Basic and acidic residues" evidence="1">
    <location>
        <begin position="24"/>
        <end position="34"/>
    </location>
</feature>
<dbReference type="VEuPathDB" id="MicrosporidiaDB:CWI36_0002p0030"/>
<evidence type="ECO:0000256" key="1">
    <source>
        <dbReference type="SAM" id="MobiDB-lite"/>
    </source>
</evidence>
<organism evidence="2 3">
    <name type="scientific">Hamiltosporidium magnivora</name>
    <dbReference type="NCBI Taxonomy" id="148818"/>
    <lineage>
        <taxon>Eukaryota</taxon>
        <taxon>Fungi</taxon>
        <taxon>Fungi incertae sedis</taxon>
        <taxon>Microsporidia</taxon>
        <taxon>Dubosqiidae</taxon>
        <taxon>Hamiltosporidium</taxon>
    </lineage>
</organism>
<dbReference type="Proteomes" id="UP000291404">
    <property type="component" value="Unassembled WGS sequence"/>
</dbReference>
<dbReference type="AlphaFoldDB" id="A0A4Q9LQC0"/>
<comment type="caution">
    <text evidence="2">The sequence shown here is derived from an EMBL/GenBank/DDBJ whole genome shotgun (WGS) entry which is preliminary data.</text>
</comment>
<accession>A0A4Q9LQC0</accession>
<name>A0A4Q9LQC0_9MICR</name>
<feature type="compositionally biased region" description="Acidic residues" evidence="1">
    <location>
        <begin position="73"/>
        <end position="88"/>
    </location>
</feature>
<feature type="compositionally biased region" description="Low complexity" evidence="1">
    <location>
        <begin position="1"/>
        <end position="20"/>
    </location>
</feature>
<dbReference type="EMBL" id="PITI01000002">
    <property type="protein sequence ID" value="TBU09755.1"/>
    <property type="molecule type" value="Genomic_DNA"/>
</dbReference>
<sequence>MLHSDSASNSNSENESVNANIVLSKDEKKEEYMCGHKSPSCSEQKPVEPAEPSDGNICIHMNVIRESTALSGEESEQESEQEGEAEDEIEEVVTTYVTKKAVSRIENTKSNGRTADKIILNMCNSILIFLNRKCVNLF</sequence>
<proteinExistence type="predicted"/>
<protein>
    <submittedName>
        <fullName evidence="2">Uncharacterized protein</fullName>
    </submittedName>
</protein>
<feature type="region of interest" description="Disordered" evidence="1">
    <location>
        <begin position="68"/>
        <end position="88"/>
    </location>
</feature>
<feature type="region of interest" description="Disordered" evidence="1">
    <location>
        <begin position="1"/>
        <end position="55"/>
    </location>
</feature>
<reference evidence="2 3" key="1">
    <citation type="submission" date="2017-12" db="EMBL/GenBank/DDBJ databases">
        <authorList>
            <person name="Pombert J.-F."/>
            <person name="Haag K.L."/>
            <person name="Ebert D."/>
        </authorList>
    </citation>
    <scope>NUCLEOTIDE SEQUENCE [LARGE SCALE GENOMIC DNA]</scope>
    <source>
        <strain evidence="2">BE-OM-2</strain>
    </source>
</reference>
<gene>
    <name evidence="2" type="ORF">CWI36_0002p0030</name>
</gene>
<evidence type="ECO:0000313" key="3">
    <source>
        <dbReference type="Proteomes" id="UP000291404"/>
    </source>
</evidence>
<evidence type="ECO:0000313" key="2">
    <source>
        <dbReference type="EMBL" id="TBU09755.1"/>
    </source>
</evidence>